<protein>
    <submittedName>
        <fullName evidence="1">Uncharacterized protein</fullName>
    </submittedName>
</protein>
<reference evidence="1 2" key="1">
    <citation type="journal article" date="2015" name="Stand. Genomic Sci.">
        <title>High quality draft genome sequence of the moderately halophilic bacterium Pontibacillus yanchengensis Y32(T) and comparison among Pontibacillus genomes.</title>
        <authorList>
            <person name="Huang J."/>
            <person name="Qiao Z.X."/>
            <person name="Tang J.W."/>
            <person name="Wang G."/>
        </authorList>
    </citation>
    <scope>NUCLEOTIDE SEQUENCE [LARGE SCALE GENOMIC DNA]</scope>
    <source>
        <strain evidence="1 2">Y32</strain>
    </source>
</reference>
<proteinExistence type="predicted"/>
<dbReference type="RefSeq" id="WP_036824012.1">
    <property type="nucleotide sequence ID" value="NZ_AVBF01000087.1"/>
</dbReference>
<dbReference type="AlphaFoldDB" id="A0A0A2TAD2"/>
<keyword evidence="2" id="KW-1185">Reference proteome</keyword>
<dbReference type="EMBL" id="AVBF01000087">
    <property type="protein sequence ID" value="KGP71046.1"/>
    <property type="molecule type" value="Genomic_DNA"/>
</dbReference>
<accession>A0A0A2TAD2</accession>
<name>A0A0A2TAD2_9BACI</name>
<evidence type="ECO:0000313" key="2">
    <source>
        <dbReference type="Proteomes" id="UP000030147"/>
    </source>
</evidence>
<dbReference type="OrthoDB" id="2658921at2"/>
<comment type="caution">
    <text evidence="1">The sequence shown here is derived from an EMBL/GenBank/DDBJ whole genome shotgun (WGS) entry which is preliminary data.</text>
</comment>
<sequence>MQEEVGMEIFDKIQLKIKKEINQTSPENREDLEQELKIYALNEIYGGRFNDSYGFFEYLDMKLNESA</sequence>
<dbReference type="STRING" id="1385514.N782_01685"/>
<dbReference type="Proteomes" id="UP000030147">
    <property type="component" value="Unassembled WGS sequence"/>
</dbReference>
<gene>
    <name evidence="1" type="ORF">N782_01685</name>
</gene>
<evidence type="ECO:0000313" key="1">
    <source>
        <dbReference type="EMBL" id="KGP71046.1"/>
    </source>
</evidence>
<organism evidence="1 2">
    <name type="scientific">Pontibacillus yanchengensis Y32</name>
    <dbReference type="NCBI Taxonomy" id="1385514"/>
    <lineage>
        <taxon>Bacteria</taxon>
        <taxon>Bacillati</taxon>
        <taxon>Bacillota</taxon>
        <taxon>Bacilli</taxon>
        <taxon>Bacillales</taxon>
        <taxon>Bacillaceae</taxon>
        <taxon>Pontibacillus</taxon>
    </lineage>
</organism>